<evidence type="ECO:0000313" key="3">
    <source>
        <dbReference type="EMBL" id="KAK5629455.1"/>
    </source>
</evidence>
<name>A0AAN7UBY3_9PEZI</name>
<evidence type="ECO:0008006" key="5">
    <source>
        <dbReference type="Google" id="ProtNLM"/>
    </source>
</evidence>
<proteinExistence type="predicted"/>
<sequence>MCPISTFVLMFALTARGGWWRTLRFLLESTLIETASFGHLGQALNADMADYKSLWLTSVAGASGLYSGIGANSGVSSNSSISSMKSTLTSGVVSEPKTRPLLLLATLRVSRAARAAACGSDGMDHSGSAFQNCGVSLNNQESYHRPTGGLTRNSSKNFCPSSSVRRSSDDRIARTMRIRSALS</sequence>
<protein>
    <recommendedName>
        <fullName evidence="5">Secreted protein</fullName>
    </recommendedName>
</protein>
<feature type="region of interest" description="Disordered" evidence="1">
    <location>
        <begin position="144"/>
        <end position="170"/>
    </location>
</feature>
<evidence type="ECO:0000256" key="1">
    <source>
        <dbReference type="SAM" id="MobiDB-lite"/>
    </source>
</evidence>
<keyword evidence="2" id="KW-0732">Signal</keyword>
<gene>
    <name evidence="3" type="ORF">RRF57_005170</name>
</gene>
<accession>A0AAN7UBY3</accession>
<comment type="caution">
    <text evidence="3">The sequence shown here is derived from an EMBL/GenBank/DDBJ whole genome shotgun (WGS) entry which is preliminary data.</text>
</comment>
<reference evidence="3 4" key="1">
    <citation type="submission" date="2023-10" db="EMBL/GenBank/DDBJ databases">
        <title>Draft genome sequence of Xylaria bambusicola isolate GMP-LS, the root and basal stem rot pathogen of sugarcane in Indonesia.</title>
        <authorList>
            <person name="Selvaraj P."/>
            <person name="Muralishankar V."/>
            <person name="Muruganantham S."/>
            <person name="Sp S."/>
            <person name="Haryani S."/>
            <person name="Lau K.J.X."/>
            <person name="Naqvi N.I."/>
        </authorList>
    </citation>
    <scope>NUCLEOTIDE SEQUENCE [LARGE SCALE GENOMIC DNA]</scope>
    <source>
        <strain evidence="3">GMP-LS</strain>
    </source>
</reference>
<keyword evidence="4" id="KW-1185">Reference proteome</keyword>
<feature type="chain" id="PRO_5042887230" description="Secreted protein" evidence="2">
    <location>
        <begin position="18"/>
        <end position="183"/>
    </location>
</feature>
<evidence type="ECO:0000313" key="4">
    <source>
        <dbReference type="Proteomes" id="UP001305414"/>
    </source>
</evidence>
<dbReference type="Proteomes" id="UP001305414">
    <property type="component" value="Unassembled WGS sequence"/>
</dbReference>
<feature type="signal peptide" evidence="2">
    <location>
        <begin position="1"/>
        <end position="17"/>
    </location>
</feature>
<feature type="compositionally biased region" description="Polar residues" evidence="1">
    <location>
        <begin position="150"/>
        <end position="160"/>
    </location>
</feature>
<dbReference type="AlphaFoldDB" id="A0AAN7UBY3"/>
<organism evidence="3 4">
    <name type="scientific">Xylaria bambusicola</name>
    <dbReference type="NCBI Taxonomy" id="326684"/>
    <lineage>
        <taxon>Eukaryota</taxon>
        <taxon>Fungi</taxon>
        <taxon>Dikarya</taxon>
        <taxon>Ascomycota</taxon>
        <taxon>Pezizomycotina</taxon>
        <taxon>Sordariomycetes</taxon>
        <taxon>Xylariomycetidae</taxon>
        <taxon>Xylariales</taxon>
        <taxon>Xylariaceae</taxon>
        <taxon>Xylaria</taxon>
    </lineage>
</organism>
<evidence type="ECO:0000256" key="2">
    <source>
        <dbReference type="SAM" id="SignalP"/>
    </source>
</evidence>
<dbReference type="EMBL" id="JAWHQM010000011">
    <property type="protein sequence ID" value="KAK5629455.1"/>
    <property type="molecule type" value="Genomic_DNA"/>
</dbReference>